<protein>
    <recommendedName>
        <fullName evidence="5">Mu-protocadherin-putative cell-suface protein</fullName>
    </recommendedName>
</protein>
<evidence type="ECO:0000256" key="1">
    <source>
        <dbReference type="SAM" id="MobiDB-lite"/>
    </source>
</evidence>
<dbReference type="Proteomes" id="UP000318878">
    <property type="component" value="Unassembled WGS sequence"/>
</dbReference>
<evidence type="ECO:0000313" key="3">
    <source>
        <dbReference type="EMBL" id="TWT32933.1"/>
    </source>
</evidence>
<dbReference type="OrthoDB" id="282085at2"/>
<evidence type="ECO:0000256" key="2">
    <source>
        <dbReference type="SAM" id="SignalP"/>
    </source>
</evidence>
<gene>
    <name evidence="3" type="ORF">Enr8_27490</name>
</gene>
<feature type="compositionally biased region" description="Gly residues" evidence="1">
    <location>
        <begin position="101"/>
        <end position="111"/>
    </location>
</feature>
<organism evidence="3 4">
    <name type="scientific">Blastopirellula retiformator</name>
    <dbReference type="NCBI Taxonomy" id="2527970"/>
    <lineage>
        <taxon>Bacteria</taxon>
        <taxon>Pseudomonadati</taxon>
        <taxon>Planctomycetota</taxon>
        <taxon>Planctomycetia</taxon>
        <taxon>Pirellulales</taxon>
        <taxon>Pirellulaceae</taxon>
        <taxon>Blastopirellula</taxon>
    </lineage>
</organism>
<feature type="chain" id="PRO_5022749701" description="Mu-protocadherin-putative cell-suface protein" evidence="2">
    <location>
        <begin position="25"/>
        <end position="394"/>
    </location>
</feature>
<name>A0A5C5V4N9_9BACT</name>
<evidence type="ECO:0000313" key="4">
    <source>
        <dbReference type="Proteomes" id="UP000318878"/>
    </source>
</evidence>
<dbReference type="RefSeq" id="WP_146432336.1">
    <property type="nucleotide sequence ID" value="NZ_SJPF01000003.1"/>
</dbReference>
<feature type="compositionally biased region" description="Gly residues" evidence="1">
    <location>
        <begin position="26"/>
        <end position="60"/>
    </location>
</feature>
<evidence type="ECO:0008006" key="5">
    <source>
        <dbReference type="Google" id="ProtNLM"/>
    </source>
</evidence>
<feature type="region of interest" description="Disordered" evidence="1">
    <location>
        <begin position="23"/>
        <end position="124"/>
    </location>
</feature>
<proteinExistence type="predicted"/>
<comment type="caution">
    <text evidence="3">The sequence shown here is derived from an EMBL/GenBank/DDBJ whole genome shotgun (WGS) entry which is preliminary data.</text>
</comment>
<sequence length="394" mass="41610" precursor="true">MSRLTSLSAMTLALLLAAPLTVEAGPRGGGARGGARPGGGGGVRPSGGNFSGGNFSGGQNLGNRSLPSGGGDRNLQNLSGGSRLSSALEGSNLDKFQGKGAALGNGSGNGNGRPNNDQLNNFLGIDGSRDKTDLTNRDLSNVDLNNVDLKNRDTNIRQNNVNDRNVNINNNQVNVNARNGEIYHNVSGYWNQGPKPFSPAWYTGHPNAWQYKYPHADAWAAATFGAVTGFIVGASTTPTNYVYSDSYYYPAGTTVEDQTAYATQQADNASQLASTTNEVGADDSEQWMPLGVFAIVDSPNATSSKMLLQLAVSKSGGIAGTYYHALTGNSQPVHGAVDLKTQQVAWQIGDNESVTFQTDLESLTKDETPVLIHYASGQSEKVEMVRMPDESKKP</sequence>
<keyword evidence="4" id="KW-1185">Reference proteome</keyword>
<dbReference type="AlphaFoldDB" id="A0A5C5V4N9"/>
<reference evidence="3 4" key="1">
    <citation type="submission" date="2019-02" db="EMBL/GenBank/DDBJ databases">
        <title>Deep-cultivation of Planctomycetes and their phenomic and genomic characterization uncovers novel biology.</title>
        <authorList>
            <person name="Wiegand S."/>
            <person name="Jogler M."/>
            <person name="Boedeker C."/>
            <person name="Pinto D."/>
            <person name="Vollmers J."/>
            <person name="Rivas-Marin E."/>
            <person name="Kohn T."/>
            <person name="Peeters S.H."/>
            <person name="Heuer A."/>
            <person name="Rast P."/>
            <person name="Oberbeckmann S."/>
            <person name="Bunk B."/>
            <person name="Jeske O."/>
            <person name="Meyerdierks A."/>
            <person name="Storesund J.E."/>
            <person name="Kallscheuer N."/>
            <person name="Luecker S."/>
            <person name="Lage O.M."/>
            <person name="Pohl T."/>
            <person name="Merkel B.J."/>
            <person name="Hornburger P."/>
            <person name="Mueller R.-W."/>
            <person name="Bruemmer F."/>
            <person name="Labrenz M."/>
            <person name="Spormann A.M."/>
            <person name="Op Den Camp H."/>
            <person name="Overmann J."/>
            <person name="Amann R."/>
            <person name="Jetten M.S.M."/>
            <person name="Mascher T."/>
            <person name="Medema M.H."/>
            <person name="Devos D.P."/>
            <person name="Kaster A.-K."/>
            <person name="Ovreas L."/>
            <person name="Rohde M."/>
            <person name="Galperin M.Y."/>
            <person name="Jogler C."/>
        </authorList>
    </citation>
    <scope>NUCLEOTIDE SEQUENCE [LARGE SCALE GENOMIC DNA]</scope>
    <source>
        <strain evidence="3 4">Enr8</strain>
    </source>
</reference>
<feature type="signal peptide" evidence="2">
    <location>
        <begin position="1"/>
        <end position="24"/>
    </location>
</feature>
<dbReference type="EMBL" id="SJPF01000003">
    <property type="protein sequence ID" value="TWT32933.1"/>
    <property type="molecule type" value="Genomic_DNA"/>
</dbReference>
<keyword evidence="2" id="KW-0732">Signal</keyword>
<accession>A0A5C5V4N9</accession>
<feature type="compositionally biased region" description="Polar residues" evidence="1">
    <location>
        <begin position="74"/>
        <end position="89"/>
    </location>
</feature>